<organism evidence="2 3">
    <name type="scientific">Candidatus Gallimonas gallistercoris</name>
    <dbReference type="NCBI Taxonomy" id="2838602"/>
    <lineage>
        <taxon>Bacteria</taxon>
        <taxon>Bacillati</taxon>
        <taxon>Bacillota</taxon>
        <taxon>Clostridia</taxon>
        <taxon>Candidatus Gallimonas</taxon>
    </lineage>
</organism>
<keyword evidence="1" id="KW-1133">Transmembrane helix</keyword>
<evidence type="ECO:0000313" key="2">
    <source>
        <dbReference type="EMBL" id="HJA02503.1"/>
    </source>
</evidence>
<reference evidence="2" key="1">
    <citation type="journal article" date="2021" name="PeerJ">
        <title>Extensive microbial diversity within the chicken gut microbiome revealed by metagenomics and culture.</title>
        <authorList>
            <person name="Gilroy R."/>
            <person name="Ravi A."/>
            <person name="Getino M."/>
            <person name="Pursley I."/>
            <person name="Horton D.L."/>
            <person name="Alikhan N.F."/>
            <person name="Baker D."/>
            <person name="Gharbi K."/>
            <person name="Hall N."/>
            <person name="Watson M."/>
            <person name="Adriaenssens E.M."/>
            <person name="Foster-Nyarko E."/>
            <person name="Jarju S."/>
            <person name="Secka A."/>
            <person name="Antonio M."/>
            <person name="Oren A."/>
            <person name="Chaudhuri R.R."/>
            <person name="La Ragione R."/>
            <person name="Hildebrand F."/>
            <person name="Pallen M.J."/>
        </authorList>
    </citation>
    <scope>NUCLEOTIDE SEQUENCE</scope>
    <source>
        <strain evidence="2">CHK156-179</strain>
    </source>
</reference>
<accession>A0A9D2H0S1</accession>
<proteinExistence type="predicted"/>
<dbReference type="EMBL" id="DXAJ01000058">
    <property type="protein sequence ID" value="HJA02503.1"/>
    <property type="molecule type" value="Genomic_DNA"/>
</dbReference>
<name>A0A9D2H0S1_9FIRM</name>
<comment type="caution">
    <text evidence="2">The sequence shown here is derived from an EMBL/GenBank/DDBJ whole genome shotgun (WGS) entry which is preliminary data.</text>
</comment>
<protein>
    <submittedName>
        <fullName evidence="2">Uncharacterized protein</fullName>
    </submittedName>
</protein>
<reference evidence="2" key="2">
    <citation type="submission" date="2021-04" db="EMBL/GenBank/DDBJ databases">
        <authorList>
            <person name="Gilroy R."/>
        </authorList>
    </citation>
    <scope>NUCLEOTIDE SEQUENCE</scope>
    <source>
        <strain evidence="2">CHK156-179</strain>
    </source>
</reference>
<evidence type="ECO:0000256" key="1">
    <source>
        <dbReference type="SAM" id="Phobius"/>
    </source>
</evidence>
<keyword evidence="1" id="KW-0812">Transmembrane</keyword>
<dbReference type="Proteomes" id="UP000824221">
    <property type="component" value="Unassembled WGS sequence"/>
</dbReference>
<gene>
    <name evidence="2" type="ORF">H9797_03880</name>
</gene>
<feature type="transmembrane region" description="Helical" evidence="1">
    <location>
        <begin position="41"/>
        <end position="67"/>
    </location>
</feature>
<dbReference type="AlphaFoldDB" id="A0A9D2H0S1"/>
<feature type="transmembrane region" description="Helical" evidence="1">
    <location>
        <begin position="12"/>
        <end position="35"/>
    </location>
</feature>
<keyword evidence="1" id="KW-0472">Membrane</keyword>
<evidence type="ECO:0000313" key="3">
    <source>
        <dbReference type="Proteomes" id="UP000824221"/>
    </source>
</evidence>
<sequence length="76" mass="8863">MATWFNKQSRLVQIILLLIPIVNWVVEILVRWSAFLKTKSILTLIFAILVTFFGLAIGWVDVIWCLLFKHMIFAKA</sequence>